<evidence type="ECO:0000256" key="2">
    <source>
        <dbReference type="SAM" id="Coils"/>
    </source>
</evidence>
<dbReference type="Proteomes" id="UP000235145">
    <property type="component" value="Unassembled WGS sequence"/>
</dbReference>
<dbReference type="InterPro" id="IPR001988">
    <property type="entry name" value="Caulimo_coat"/>
</dbReference>
<proteinExistence type="predicted"/>
<dbReference type="PRINTS" id="PR00221">
    <property type="entry name" value="CAULIMOCOAT"/>
</dbReference>
<accession>A0A9R1VRT9</accession>
<evidence type="ECO:0000313" key="3">
    <source>
        <dbReference type="EMBL" id="KAJ0210838.1"/>
    </source>
</evidence>
<comment type="subcellular location">
    <subcellularLocation>
        <location evidence="1">Host cell</location>
    </subcellularLocation>
</comment>
<reference evidence="3 4" key="1">
    <citation type="journal article" date="2017" name="Nat. Commun.">
        <title>Genome assembly with in vitro proximity ligation data and whole-genome triplication in lettuce.</title>
        <authorList>
            <person name="Reyes-Chin-Wo S."/>
            <person name="Wang Z."/>
            <person name="Yang X."/>
            <person name="Kozik A."/>
            <person name="Arikit S."/>
            <person name="Song C."/>
            <person name="Xia L."/>
            <person name="Froenicke L."/>
            <person name="Lavelle D.O."/>
            <person name="Truco M.J."/>
            <person name="Xia R."/>
            <person name="Zhu S."/>
            <person name="Xu C."/>
            <person name="Xu H."/>
            <person name="Xu X."/>
            <person name="Cox K."/>
            <person name="Korf I."/>
            <person name="Meyers B.C."/>
            <person name="Michelmore R.W."/>
        </authorList>
    </citation>
    <scope>NUCLEOTIDE SEQUENCE [LARGE SCALE GENOMIC DNA]</scope>
    <source>
        <strain evidence="4">cv. Salinas</strain>
        <tissue evidence="3">Seedlings</tissue>
    </source>
</reference>
<dbReference type="EMBL" id="NBSK02000004">
    <property type="protein sequence ID" value="KAJ0210838.1"/>
    <property type="molecule type" value="Genomic_DNA"/>
</dbReference>
<organism evidence="3 4">
    <name type="scientific">Lactuca sativa</name>
    <name type="common">Garden lettuce</name>
    <dbReference type="NCBI Taxonomy" id="4236"/>
    <lineage>
        <taxon>Eukaryota</taxon>
        <taxon>Viridiplantae</taxon>
        <taxon>Streptophyta</taxon>
        <taxon>Embryophyta</taxon>
        <taxon>Tracheophyta</taxon>
        <taxon>Spermatophyta</taxon>
        <taxon>Magnoliopsida</taxon>
        <taxon>eudicotyledons</taxon>
        <taxon>Gunneridae</taxon>
        <taxon>Pentapetalae</taxon>
        <taxon>asterids</taxon>
        <taxon>campanulids</taxon>
        <taxon>Asterales</taxon>
        <taxon>Asteraceae</taxon>
        <taxon>Cichorioideae</taxon>
        <taxon>Cichorieae</taxon>
        <taxon>Lactucinae</taxon>
        <taxon>Lactuca</taxon>
    </lineage>
</organism>
<keyword evidence="4" id="KW-1185">Reference proteome</keyword>
<dbReference type="GO" id="GO:0005198">
    <property type="term" value="F:structural molecule activity"/>
    <property type="evidence" value="ECO:0007669"/>
    <property type="project" value="InterPro"/>
</dbReference>
<comment type="caution">
    <text evidence="3">The sequence shown here is derived from an EMBL/GenBank/DDBJ whole genome shotgun (WGS) entry which is preliminary data.</text>
</comment>
<feature type="coiled-coil region" evidence="2">
    <location>
        <begin position="165"/>
        <end position="192"/>
    </location>
</feature>
<sequence>MLPTGSGSRSTRHVTPVYIVPSRTSSLINCFPLSSPASIPTVDKQRLRSFTAIIRPLHPLLSAPTCLALIEFQRAFAESTSPNCIIKDSGIAWYNNPIASDLASLKNDFAKKDFEKLSEIIEKQNRLTIKLTQSIDKHSILLENSLKNNQFVEEVARRANIEGILKETNLKITNIQDRRKKMKEKVSEKLEKYLFNLQYEDYDKPDQKLIKLLSLETEECEELYQKEPQLFDKYFKVAKEDNSNINVVKFEYSDSNEEMEAESSYTATNRGERKKKKNYEFKMLVHNGIPNSGKGPNTINVLNIDCIQDLKLKERVIEKWVTEISPILQTNPDEFGNAKNVLLLLEHKTDGIVQKFLRNNNWNEELHGLDLFDSLINVIYTTFLGLDYVSNKDFTINKKVDIARVSMTKLQLHDICLLDKYHVDMNHIFMIFHREVNIHNGYICLSYENTNHWRNLICQDRYKQQKLKTISKDCCNILSDFKDFDIGRKTYTKKKRKREDFLQENTSKNLLKKHLKRILPTHKERKNADVGSAMKKDTTLMNVQIGKSSLTRSRYYKLLITEAMKLLKKNTMVYNMFSFYMLILIPCHPQKKMNQLLMTQNSLKHTPTFKKEEVNLFFCKPPEK</sequence>
<protein>
    <submittedName>
        <fullName evidence="3">Uncharacterized protein</fullName>
    </submittedName>
</protein>
<evidence type="ECO:0000256" key="1">
    <source>
        <dbReference type="ARBA" id="ARBA00004340"/>
    </source>
</evidence>
<name>A0A9R1VRT9_LACSA</name>
<dbReference type="AlphaFoldDB" id="A0A9R1VRT9"/>
<keyword evidence="2" id="KW-0175">Coiled coil</keyword>
<dbReference type="GO" id="GO:0043657">
    <property type="term" value="C:host cell"/>
    <property type="evidence" value="ECO:0007669"/>
    <property type="project" value="UniProtKB-SubCell"/>
</dbReference>
<evidence type="ECO:0000313" key="4">
    <source>
        <dbReference type="Proteomes" id="UP000235145"/>
    </source>
</evidence>
<gene>
    <name evidence="3" type="ORF">LSAT_V11C400161630</name>
</gene>